<feature type="region of interest" description="Disordered" evidence="4">
    <location>
        <begin position="34"/>
        <end position="58"/>
    </location>
</feature>
<dbReference type="Gene3D" id="3.40.190.10">
    <property type="entry name" value="Periplasmic binding protein-like II"/>
    <property type="match status" value="2"/>
</dbReference>
<dbReference type="InterPro" id="IPR006059">
    <property type="entry name" value="SBP"/>
</dbReference>
<keyword evidence="2" id="KW-0813">Transport</keyword>
<dbReference type="GO" id="GO:0055052">
    <property type="term" value="C:ATP-binding cassette (ABC) transporter complex, substrate-binding subunit-containing"/>
    <property type="evidence" value="ECO:0007669"/>
    <property type="project" value="TreeGrafter"/>
</dbReference>
<name>A0A854DBP3_ACTNA</name>
<dbReference type="GO" id="GO:1901982">
    <property type="term" value="F:maltose binding"/>
    <property type="evidence" value="ECO:0007669"/>
    <property type="project" value="TreeGrafter"/>
</dbReference>
<dbReference type="EMBL" id="MSRR01000003">
    <property type="protein sequence ID" value="OMG38432.1"/>
    <property type="molecule type" value="Genomic_DNA"/>
</dbReference>
<dbReference type="GO" id="GO:0042956">
    <property type="term" value="P:maltodextrin transmembrane transport"/>
    <property type="evidence" value="ECO:0007669"/>
    <property type="project" value="TreeGrafter"/>
</dbReference>
<dbReference type="PROSITE" id="PS51318">
    <property type="entry name" value="TAT"/>
    <property type="match status" value="1"/>
</dbReference>
<evidence type="ECO:0000256" key="5">
    <source>
        <dbReference type="SAM" id="SignalP"/>
    </source>
</evidence>
<dbReference type="AlphaFoldDB" id="A0A854DBP3"/>
<gene>
    <name evidence="6" type="ORF">BKH33_01205</name>
</gene>
<comment type="similarity">
    <text evidence="1">Belongs to the bacterial solute-binding protein 1 family.</text>
</comment>
<dbReference type="Pfam" id="PF13416">
    <property type="entry name" value="SBP_bac_8"/>
    <property type="match status" value="1"/>
</dbReference>
<feature type="chain" id="PRO_5039480909" evidence="5">
    <location>
        <begin position="22"/>
        <end position="436"/>
    </location>
</feature>
<evidence type="ECO:0000256" key="3">
    <source>
        <dbReference type="ARBA" id="ARBA00022729"/>
    </source>
</evidence>
<accession>A0A854DBP3</accession>
<dbReference type="InterPro" id="IPR006311">
    <property type="entry name" value="TAT_signal"/>
</dbReference>
<protein>
    <submittedName>
        <fullName evidence="6">Maltose ABC transporter substrate-binding protein</fullName>
    </submittedName>
</protein>
<organism evidence="6 7">
    <name type="scientific">Actinomyces naeslundii</name>
    <dbReference type="NCBI Taxonomy" id="1655"/>
    <lineage>
        <taxon>Bacteria</taxon>
        <taxon>Bacillati</taxon>
        <taxon>Actinomycetota</taxon>
        <taxon>Actinomycetes</taxon>
        <taxon>Actinomycetales</taxon>
        <taxon>Actinomycetaceae</taxon>
        <taxon>Actinomyces</taxon>
    </lineage>
</organism>
<dbReference type="Proteomes" id="UP000187035">
    <property type="component" value="Unassembled WGS sequence"/>
</dbReference>
<dbReference type="PANTHER" id="PTHR30061:SF50">
    <property type="entry name" value="MALTOSE_MALTODEXTRIN-BINDING PERIPLASMIC PROTEIN"/>
    <property type="match status" value="1"/>
</dbReference>
<evidence type="ECO:0000313" key="6">
    <source>
        <dbReference type="EMBL" id="OMG38432.1"/>
    </source>
</evidence>
<dbReference type="SUPFAM" id="SSF53850">
    <property type="entry name" value="Periplasmic binding protein-like II"/>
    <property type="match status" value="1"/>
</dbReference>
<keyword evidence="3 5" id="KW-0732">Signal</keyword>
<evidence type="ECO:0000256" key="4">
    <source>
        <dbReference type="SAM" id="MobiDB-lite"/>
    </source>
</evidence>
<evidence type="ECO:0000256" key="1">
    <source>
        <dbReference type="ARBA" id="ARBA00008520"/>
    </source>
</evidence>
<reference evidence="6 7" key="1">
    <citation type="submission" date="2016-12" db="EMBL/GenBank/DDBJ databases">
        <title>Genomic comparison of strains in the 'Actinomyces naeslundii' group.</title>
        <authorList>
            <person name="Mughal S.R."/>
            <person name="Do T."/>
            <person name="Gilbert S.C."/>
            <person name="Witherden E.A."/>
            <person name="Didelot X."/>
            <person name="Beighton D."/>
        </authorList>
    </citation>
    <scope>NUCLEOTIDE SEQUENCE [LARGE SCALE GENOMIC DNA]</scope>
    <source>
        <strain evidence="6 7">NCTC 10301</strain>
    </source>
</reference>
<evidence type="ECO:0000313" key="7">
    <source>
        <dbReference type="Proteomes" id="UP000187035"/>
    </source>
</evidence>
<feature type="signal peptide" evidence="5">
    <location>
        <begin position="1"/>
        <end position="21"/>
    </location>
</feature>
<proteinExistence type="inferred from homology"/>
<comment type="caution">
    <text evidence="6">The sequence shown here is derived from an EMBL/GenBank/DDBJ whole genome shotgun (WGS) entry which is preliminary data.</text>
</comment>
<evidence type="ECO:0000256" key="2">
    <source>
        <dbReference type="ARBA" id="ARBA00022448"/>
    </source>
</evidence>
<dbReference type="PROSITE" id="PS51257">
    <property type="entry name" value="PROKAR_LIPOPROTEIN"/>
    <property type="match status" value="1"/>
</dbReference>
<sequence length="436" mass="45599">MDPIRRRIPVAPTRRSFLTMAAVATTVSTVAACSSPRSSNSSAAGGTDQQASGASGGDSNADLVIWADQKKADSLKEIAKSWGDKQGISVAVQIVANDLQPNFVTANQAGNGPDIVVGAHDWIGNLVQNSAIRPVVLSPEAEANYSDIALKAVTYDGQIYGAPYAVECLGLFVNKALTSVTQPTSIEEMVEAGTAAGTALVLSQAVDEKGDAYNMEPIYTAAGGYLFGKNPDGSYNSKDLGIGKEGSIKAAEKIRQLGQQGVLRKSVTAANHISLFTDGKAPYLISGPWALADIKKAGIDYQLTRIPGFKDIRGSQARPFVGVNCFYVASNGKNKAFAETFVADAAKDMTFAASMFPSNELPPAQKDLAEKLKTERPDMVAFAELSAKADPMPAIPAMSSVWEPLGRAQANIVAGADPASTMTGVGKTIKSSIEGS</sequence>
<dbReference type="PANTHER" id="PTHR30061">
    <property type="entry name" value="MALTOSE-BINDING PERIPLASMIC PROTEIN"/>
    <property type="match status" value="1"/>
</dbReference>
<dbReference type="GO" id="GO:0015768">
    <property type="term" value="P:maltose transport"/>
    <property type="evidence" value="ECO:0007669"/>
    <property type="project" value="TreeGrafter"/>
</dbReference>
<feature type="compositionally biased region" description="Low complexity" evidence="4">
    <location>
        <begin position="34"/>
        <end position="44"/>
    </location>
</feature>